<dbReference type="InterPro" id="IPR055170">
    <property type="entry name" value="GFO_IDH_MocA-like_dom"/>
</dbReference>
<protein>
    <submittedName>
        <fullName evidence="3">Gfo/Idh/MocA family oxidoreductase</fullName>
    </submittedName>
</protein>
<dbReference type="Gene3D" id="3.40.50.720">
    <property type="entry name" value="NAD(P)-binding Rossmann-like Domain"/>
    <property type="match status" value="1"/>
</dbReference>
<evidence type="ECO:0000313" key="3">
    <source>
        <dbReference type="EMBL" id="MCZ8516074.1"/>
    </source>
</evidence>
<evidence type="ECO:0000259" key="1">
    <source>
        <dbReference type="Pfam" id="PF01408"/>
    </source>
</evidence>
<feature type="domain" description="GFO/IDH/MocA-like oxidoreductase" evidence="2">
    <location>
        <begin position="132"/>
        <end position="250"/>
    </location>
</feature>
<dbReference type="PANTHER" id="PTHR43708:SF8">
    <property type="entry name" value="OXIDOREDUCTASE"/>
    <property type="match status" value="1"/>
</dbReference>
<keyword evidence="4" id="KW-1185">Reference proteome</keyword>
<name>A0ABT4QGV1_9BACL</name>
<dbReference type="Pfam" id="PF01408">
    <property type="entry name" value="GFO_IDH_MocA"/>
    <property type="match status" value="1"/>
</dbReference>
<accession>A0ABT4QGV1</accession>
<reference evidence="3 4" key="1">
    <citation type="submission" date="2022-12" db="EMBL/GenBank/DDBJ databases">
        <title>Draft genome sequence of Paenibacillus sp. dW9.</title>
        <authorList>
            <person name="Choi E.-W."/>
            <person name="Kim D.-U."/>
        </authorList>
    </citation>
    <scope>NUCLEOTIDE SEQUENCE [LARGE SCALE GENOMIC DNA]</scope>
    <source>
        <strain evidence="4">dW9</strain>
    </source>
</reference>
<dbReference type="Pfam" id="PF22725">
    <property type="entry name" value="GFO_IDH_MocA_C3"/>
    <property type="match status" value="1"/>
</dbReference>
<dbReference type="Proteomes" id="UP001527882">
    <property type="component" value="Unassembled WGS sequence"/>
</dbReference>
<comment type="caution">
    <text evidence="3">The sequence shown here is derived from an EMBL/GenBank/DDBJ whole genome shotgun (WGS) entry which is preliminary data.</text>
</comment>
<feature type="domain" description="Gfo/Idh/MocA-like oxidoreductase N-terminal" evidence="1">
    <location>
        <begin position="5"/>
        <end position="122"/>
    </location>
</feature>
<dbReference type="Gene3D" id="3.30.360.10">
    <property type="entry name" value="Dihydrodipicolinate Reductase, domain 2"/>
    <property type="match status" value="1"/>
</dbReference>
<dbReference type="EMBL" id="JAQAGZ010000021">
    <property type="protein sequence ID" value="MCZ8516074.1"/>
    <property type="molecule type" value="Genomic_DNA"/>
</dbReference>
<evidence type="ECO:0000259" key="2">
    <source>
        <dbReference type="Pfam" id="PF22725"/>
    </source>
</evidence>
<dbReference type="SUPFAM" id="SSF55347">
    <property type="entry name" value="Glyceraldehyde-3-phosphate dehydrogenase-like, C-terminal domain"/>
    <property type="match status" value="1"/>
</dbReference>
<dbReference type="SUPFAM" id="SSF51735">
    <property type="entry name" value="NAD(P)-binding Rossmann-fold domains"/>
    <property type="match status" value="1"/>
</dbReference>
<sequence>MKQVKAAIIGQGRSGRDIHAFSLSKMLDRYRIVAVSDPLEERRIRAEQELGCQAYADYRDLFERDDVDLIVNAAPSHMHVPITLEILNGGFHALCEKPLTRRTEHVDLLIEAAEISGKTLAVFQQSRFSPAFQQLRKVIDSGILGRIVQVSIAYNGFSRRWDWQTLQANNGGNLLNTGPHPVDQALQLFGTDVMPQVLCRMDRANTFGDAEDYVKLILHGDGRPTVDVEISSCCAYPSFTYNVQGTRGGLKGSTSHLDWKYFIPEEAPEQQLIQTPLHKQDGTPAYCGEQLTWHEKSWDISDEKGSNLFHTMAEQYYSMLYDTLTAGEPLKVTVQEVRQQIAVMEECFRQNPSFASNANVAVL</sequence>
<proteinExistence type="predicted"/>
<evidence type="ECO:0000313" key="4">
    <source>
        <dbReference type="Proteomes" id="UP001527882"/>
    </source>
</evidence>
<dbReference type="PANTHER" id="PTHR43708">
    <property type="entry name" value="CONSERVED EXPRESSED OXIDOREDUCTASE (EUROFUNG)"/>
    <property type="match status" value="1"/>
</dbReference>
<organism evidence="3 4">
    <name type="scientific">Paenibacillus gyeongsangnamensis</name>
    <dbReference type="NCBI Taxonomy" id="3388067"/>
    <lineage>
        <taxon>Bacteria</taxon>
        <taxon>Bacillati</taxon>
        <taxon>Bacillota</taxon>
        <taxon>Bacilli</taxon>
        <taxon>Bacillales</taxon>
        <taxon>Paenibacillaceae</taxon>
        <taxon>Paenibacillus</taxon>
    </lineage>
</organism>
<dbReference type="InterPro" id="IPR051317">
    <property type="entry name" value="Gfo/Idh/MocA_oxidoreduct"/>
</dbReference>
<dbReference type="InterPro" id="IPR000683">
    <property type="entry name" value="Gfo/Idh/MocA-like_OxRdtase_N"/>
</dbReference>
<dbReference type="RefSeq" id="WP_269884607.1">
    <property type="nucleotide sequence ID" value="NZ_JAQAGZ010000021.1"/>
</dbReference>
<dbReference type="InterPro" id="IPR036291">
    <property type="entry name" value="NAD(P)-bd_dom_sf"/>
</dbReference>
<gene>
    <name evidence="3" type="ORF">O9H85_27465</name>
</gene>